<dbReference type="GO" id="GO:0005829">
    <property type="term" value="C:cytosol"/>
    <property type="evidence" value="ECO:0007669"/>
    <property type="project" value="TreeGrafter"/>
</dbReference>
<comment type="cofactor">
    <cofactor evidence="1">
        <name>heme b</name>
        <dbReference type="ChEBI" id="CHEBI:60344"/>
    </cofactor>
</comment>
<comment type="caution">
    <text evidence="12">The sequence shown here is derived from an EMBL/GenBank/DDBJ whole genome shotgun (WGS) entry which is preliminary data.</text>
</comment>
<keyword evidence="7" id="KW-0408">Iron</keyword>
<evidence type="ECO:0000256" key="7">
    <source>
        <dbReference type="ARBA" id="ARBA00023004"/>
    </source>
</evidence>
<dbReference type="InterPro" id="IPR011008">
    <property type="entry name" value="Dimeric_a/b-barrel"/>
</dbReference>
<evidence type="ECO:0000256" key="4">
    <source>
        <dbReference type="ARBA" id="ARBA00022723"/>
    </source>
</evidence>
<comment type="similarity">
    <text evidence="8">Belongs to the DyP-type peroxidase family.</text>
</comment>
<dbReference type="GO" id="GO:0046872">
    <property type="term" value="F:metal ion binding"/>
    <property type="evidence" value="ECO:0007669"/>
    <property type="project" value="UniProtKB-KW"/>
</dbReference>
<evidence type="ECO:0000256" key="6">
    <source>
        <dbReference type="ARBA" id="ARBA00023002"/>
    </source>
</evidence>
<dbReference type="Pfam" id="PF20628">
    <property type="entry name" value="Dyp_perox_C"/>
    <property type="match status" value="1"/>
</dbReference>
<dbReference type="GO" id="GO:0020037">
    <property type="term" value="F:heme binding"/>
    <property type="evidence" value="ECO:0007669"/>
    <property type="project" value="InterPro"/>
</dbReference>
<dbReference type="PANTHER" id="PTHR30521">
    <property type="entry name" value="DEFERROCHELATASE/PEROXIDASE"/>
    <property type="match status" value="1"/>
</dbReference>
<evidence type="ECO:0000256" key="3">
    <source>
        <dbReference type="ARBA" id="ARBA00022617"/>
    </source>
</evidence>
<evidence type="ECO:0000259" key="11">
    <source>
        <dbReference type="Pfam" id="PF20628"/>
    </source>
</evidence>
<dbReference type="EMBL" id="JADIXZ010000004">
    <property type="protein sequence ID" value="MBK6300794.1"/>
    <property type="molecule type" value="Genomic_DNA"/>
</dbReference>
<dbReference type="PROSITE" id="PS51404">
    <property type="entry name" value="DYP_PEROXIDASE"/>
    <property type="match status" value="1"/>
</dbReference>
<keyword evidence="2 12" id="KW-0575">Peroxidase</keyword>
<dbReference type="GO" id="GO:0004601">
    <property type="term" value="F:peroxidase activity"/>
    <property type="evidence" value="ECO:0007669"/>
    <property type="project" value="UniProtKB-KW"/>
</dbReference>
<gene>
    <name evidence="12" type="ORF">IPF40_06985</name>
</gene>
<feature type="domain" description="Dyp-type peroxidase N-terminal" evidence="10">
    <location>
        <begin position="90"/>
        <end position="233"/>
    </location>
</feature>
<reference evidence="12 13" key="1">
    <citation type="submission" date="2020-10" db="EMBL/GenBank/DDBJ databases">
        <title>Connecting structure to function with the recovery of over 1000 high-quality activated sludge metagenome-assembled genomes encoding full-length rRNA genes using long-read sequencing.</title>
        <authorList>
            <person name="Singleton C.M."/>
            <person name="Petriglieri F."/>
            <person name="Kristensen J.M."/>
            <person name="Kirkegaard R.H."/>
            <person name="Michaelsen T.Y."/>
            <person name="Andersen M.H."/>
            <person name="Karst S.M."/>
            <person name="Dueholm M.S."/>
            <person name="Nielsen P.H."/>
            <person name="Albertsen M."/>
        </authorList>
    </citation>
    <scope>NUCLEOTIDE SEQUENCE [LARGE SCALE GENOMIC DNA]</scope>
    <source>
        <strain evidence="12">AalE_18-Q3-R2-46_BAT3C.188</strain>
    </source>
</reference>
<dbReference type="PROSITE" id="PS51318">
    <property type="entry name" value="TAT"/>
    <property type="match status" value="1"/>
</dbReference>
<dbReference type="InterPro" id="IPR048327">
    <property type="entry name" value="Dyp_perox_N"/>
</dbReference>
<dbReference type="Proteomes" id="UP000718281">
    <property type="component" value="Unassembled WGS sequence"/>
</dbReference>
<keyword evidence="5" id="KW-0732">Signal</keyword>
<dbReference type="SUPFAM" id="SSF54909">
    <property type="entry name" value="Dimeric alpha+beta barrel"/>
    <property type="match status" value="1"/>
</dbReference>
<evidence type="ECO:0000256" key="2">
    <source>
        <dbReference type="ARBA" id="ARBA00022559"/>
    </source>
</evidence>
<keyword evidence="3" id="KW-0349">Heme</keyword>
<evidence type="ECO:0000313" key="13">
    <source>
        <dbReference type="Proteomes" id="UP000718281"/>
    </source>
</evidence>
<dbReference type="AlphaFoldDB" id="A0A934X5G8"/>
<evidence type="ECO:0000259" key="10">
    <source>
        <dbReference type="Pfam" id="PF04261"/>
    </source>
</evidence>
<evidence type="ECO:0000256" key="1">
    <source>
        <dbReference type="ARBA" id="ARBA00001970"/>
    </source>
</evidence>
<dbReference type="PANTHER" id="PTHR30521:SF4">
    <property type="entry name" value="DEFERROCHELATASE"/>
    <property type="match status" value="1"/>
</dbReference>
<protein>
    <submittedName>
        <fullName evidence="12">Dyp-type peroxidase</fullName>
    </submittedName>
</protein>
<dbReference type="InterPro" id="IPR006314">
    <property type="entry name" value="Dyp_peroxidase"/>
</dbReference>
<evidence type="ECO:0000256" key="8">
    <source>
        <dbReference type="ARBA" id="ARBA00025737"/>
    </source>
</evidence>
<dbReference type="InterPro" id="IPR006311">
    <property type="entry name" value="TAT_signal"/>
</dbReference>
<keyword evidence="6" id="KW-0560">Oxidoreductase</keyword>
<dbReference type="Pfam" id="PF04261">
    <property type="entry name" value="Dyp_perox_N"/>
    <property type="match status" value="1"/>
</dbReference>
<evidence type="ECO:0000256" key="5">
    <source>
        <dbReference type="ARBA" id="ARBA00022729"/>
    </source>
</evidence>
<feature type="domain" description="Dyp-type peroxidase C-terminal" evidence="11">
    <location>
        <begin position="243"/>
        <end position="417"/>
    </location>
</feature>
<organism evidence="12 13">
    <name type="scientific">Candidatus Phosphoribacter hodrii</name>
    <dbReference type="NCBI Taxonomy" id="2953743"/>
    <lineage>
        <taxon>Bacteria</taxon>
        <taxon>Bacillati</taxon>
        <taxon>Actinomycetota</taxon>
        <taxon>Actinomycetes</taxon>
        <taxon>Micrococcales</taxon>
        <taxon>Dermatophilaceae</taxon>
        <taxon>Candidatus Phosphoribacter</taxon>
    </lineage>
</organism>
<feature type="region of interest" description="Disordered" evidence="9">
    <location>
        <begin position="1"/>
        <end position="23"/>
    </location>
</feature>
<proteinExistence type="inferred from homology"/>
<accession>A0A934X5G8</accession>
<dbReference type="InterPro" id="IPR048328">
    <property type="entry name" value="Dyp_perox_C"/>
</dbReference>
<keyword evidence="4" id="KW-0479">Metal-binding</keyword>
<sequence>MAKHPAPLPLDEQTVPGGAAEASSAAPSRRSFLGVGAALAGGAGAGLVGYGLGNSQTGVAPSAVAAASSEGAAPDAPWAGSVIPFIGAHQAGISTPPQAHATFVALNLTPGVGQDGLRRLLRQWTNDASRLQRGIPVLGDPQPDLASPPSRLTITVGLGRGALVEAGLADRAPGWLAPLPAFSVDRLEPRWADGDVLAQVCAEDPIILAHAVRALLLSATGIAAVHWMQRGFRRPVTSTSAMRNLMGQVDGTVQPAAAELEQSVWIGADGPDWLRGGTSLVLRRIRMDLDTWDALDPQAKEQVIGRRMTSGAPLTGTKETDVPDLAATRDGLPVIPEFAHIRHAAVTTAGQKILRRPYNFDDTPAAGSSAEAGLLFAAFQADPVRQFVPMQQRLAAGDLLNFWTTPIGSAVFAILPGPAEGEILGQALVG</sequence>
<dbReference type="NCBIfam" id="TIGR01413">
    <property type="entry name" value="Dyp_perox_fam"/>
    <property type="match status" value="1"/>
</dbReference>
<evidence type="ECO:0000313" key="12">
    <source>
        <dbReference type="EMBL" id="MBK6300794.1"/>
    </source>
</evidence>
<name>A0A934X5G8_9MICO</name>
<evidence type="ECO:0000256" key="9">
    <source>
        <dbReference type="SAM" id="MobiDB-lite"/>
    </source>
</evidence>